<sequence>MSAYEQVFSAVTEYLSSWCVGDADRLRQVLHPEGHAYSLGPTGNLVDMDTEALLTQAAAAQPPPNGAARLSGRVHAVTVLDDCTAVVKAELARPLTEDAPLVGFLVLLRDGHLGWRIISEVATTSSVAAAGTPDIAAAQRHVSPAEFVEVVHQIRDGYMESGRAGDAACMARTFHPMARLTFAEHGSVCIINCADFCRRVGKRWESDLHRPFAHLRSDPRIKQADTLLGVDFAGHDCALVTLKIGYPPCLYTDVLSLLDLRTDVERGGWWIVAKSSVKVPFLAEEARPKR</sequence>
<evidence type="ECO:0008006" key="2">
    <source>
        <dbReference type="Google" id="ProtNLM"/>
    </source>
</evidence>
<organism evidence="1">
    <name type="scientific">Pyrodinium bahamense</name>
    <dbReference type="NCBI Taxonomy" id="73915"/>
    <lineage>
        <taxon>Eukaryota</taxon>
        <taxon>Sar</taxon>
        <taxon>Alveolata</taxon>
        <taxon>Dinophyceae</taxon>
        <taxon>Gonyaulacales</taxon>
        <taxon>Pyrocystaceae</taxon>
        <taxon>Pyrodinium</taxon>
    </lineage>
</organism>
<dbReference type="InterPro" id="IPR039437">
    <property type="entry name" value="FrzH/put_lumazine-bd"/>
</dbReference>
<dbReference type="EMBL" id="HBEG01047844">
    <property type="protein sequence ID" value="CAD8385442.1"/>
    <property type="molecule type" value="Transcribed_RNA"/>
</dbReference>
<dbReference type="InterPro" id="IPR032710">
    <property type="entry name" value="NTF2-like_dom_sf"/>
</dbReference>
<dbReference type="Pfam" id="PF12893">
    <property type="entry name" value="Lumazine_bd_2"/>
    <property type="match status" value="2"/>
</dbReference>
<dbReference type="SUPFAM" id="SSF54427">
    <property type="entry name" value="NTF2-like"/>
    <property type="match status" value="2"/>
</dbReference>
<name>A0A7S0B7C9_9DINO</name>
<accession>A0A7S0B7C9</accession>
<evidence type="ECO:0000313" key="1">
    <source>
        <dbReference type="EMBL" id="CAD8385442.1"/>
    </source>
</evidence>
<proteinExistence type="predicted"/>
<protein>
    <recommendedName>
        <fullName evidence="2">SnoaL-like domain-containing protein</fullName>
    </recommendedName>
</protein>
<dbReference type="Gene3D" id="3.10.450.50">
    <property type="match status" value="2"/>
</dbReference>
<gene>
    <name evidence="1" type="ORF">PBAH0796_LOCUS29130</name>
</gene>
<reference evidence="1" key="1">
    <citation type="submission" date="2021-01" db="EMBL/GenBank/DDBJ databases">
        <authorList>
            <person name="Corre E."/>
            <person name="Pelletier E."/>
            <person name="Niang G."/>
            <person name="Scheremetjew M."/>
            <person name="Finn R."/>
            <person name="Kale V."/>
            <person name="Holt S."/>
            <person name="Cochrane G."/>
            <person name="Meng A."/>
            <person name="Brown T."/>
            <person name="Cohen L."/>
        </authorList>
    </citation>
    <scope>NUCLEOTIDE SEQUENCE</scope>
    <source>
        <strain evidence="1">Pbaha01</strain>
    </source>
</reference>
<dbReference type="AlphaFoldDB" id="A0A7S0B7C9"/>